<sequence>MTSMRAGGNLARFLSRFVFNPHSPCRGDGA</sequence>
<keyword evidence="2" id="KW-1185">Reference proteome</keyword>
<proteinExistence type="predicted"/>
<evidence type="ECO:0000313" key="2">
    <source>
        <dbReference type="Proteomes" id="UP000002671"/>
    </source>
</evidence>
<dbReference type="EnsemblBacteria" id="AAO90084">
    <property type="protein sequence ID" value="AAO90084"/>
    <property type="gene ID" value="CBU_0538"/>
</dbReference>
<dbReference type="HOGENOM" id="CLU_3403066_0_0_6"/>
<name>Q83DZ9_COXBU</name>
<organism evidence="1 2">
    <name type="scientific">Coxiella burnetii (strain RSA 493 / Nine Mile phase I)</name>
    <dbReference type="NCBI Taxonomy" id="227377"/>
    <lineage>
        <taxon>Bacteria</taxon>
        <taxon>Pseudomonadati</taxon>
        <taxon>Pseudomonadota</taxon>
        <taxon>Gammaproteobacteria</taxon>
        <taxon>Legionellales</taxon>
        <taxon>Coxiellaceae</taxon>
        <taxon>Coxiella</taxon>
    </lineage>
</organism>
<evidence type="ECO:0000313" key="1">
    <source>
        <dbReference type="EMBL" id="AAO90084.1"/>
    </source>
</evidence>
<dbReference type="AlphaFoldDB" id="Q83DZ9"/>
<reference evidence="1 2" key="1">
    <citation type="journal article" date="2003" name="Proc. Natl. Acad. Sci. U.S.A.">
        <title>Complete genome sequence of the Q-fever pathogen, Coxiella burnetii.</title>
        <authorList>
            <person name="Seshadri R."/>
            <person name="Paulsen I.T."/>
            <person name="Eisen J.A."/>
            <person name="Read T.D."/>
            <person name="Nelson K.E."/>
            <person name="Nelson W.C."/>
            <person name="Ward N.L."/>
            <person name="Tettelin H."/>
            <person name="Davidsen T.M."/>
            <person name="Beanan M.J."/>
            <person name="Deboy R.T."/>
            <person name="Daugherty S.C."/>
            <person name="Brinkac L.M."/>
            <person name="Madupu R."/>
            <person name="Dodson R.J."/>
            <person name="Khouri H.M."/>
            <person name="Lee K.H."/>
            <person name="Carty H.A."/>
            <person name="Scanlan D."/>
            <person name="Heinzen R.A."/>
            <person name="Thompson H.A."/>
            <person name="Samuel J.E."/>
            <person name="Fraser C.M."/>
            <person name="Heidelberg J.F."/>
        </authorList>
    </citation>
    <scope>NUCLEOTIDE SEQUENCE [LARGE SCALE GENOMIC DNA]</scope>
    <source>
        <strain evidence="2">RSA 493 / Nine Mile phase I</strain>
    </source>
</reference>
<dbReference type="EMBL" id="AE016828">
    <property type="protein sequence ID" value="AAO90084.1"/>
    <property type="molecule type" value="Genomic_DNA"/>
</dbReference>
<reference evidence="1 2" key="2">
    <citation type="journal article" date="2009" name="Infect. Immun.">
        <title>Comparative genomics reveal extensive transposon-mediated genomic plasticity and diversity among potential effector proteins within the genus Coxiella.</title>
        <authorList>
            <person name="Beare P.A."/>
            <person name="Unsworth N."/>
            <person name="Andoh M."/>
            <person name="Voth D.E."/>
            <person name="Omsland A."/>
            <person name="Gilk S.D."/>
            <person name="Williams K.P."/>
            <person name="Sobral B.W."/>
            <person name="Kupko J.J.III."/>
            <person name="Porcella S.F."/>
            <person name="Samuel J.E."/>
            <person name="Heinzen R.A."/>
        </authorList>
    </citation>
    <scope>NUCLEOTIDE SEQUENCE [LARGE SCALE GENOMIC DNA]</scope>
    <source>
        <strain evidence="2">RSA 493 / Nine Mile phase I</strain>
    </source>
</reference>
<accession>Q83DZ9</accession>
<protein>
    <submittedName>
        <fullName evidence="1">Uncharacterized protein</fullName>
    </submittedName>
</protein>
<dbReference type="STRING" id="227377.CBU_0538"/>
<gene>
    <name evidence="1" type="ordered locus">CBU_0538</name>
</gene>
<dbReference type="Proteomes" id="UP000002671">
    <property type="component" value="Chromosome"/>
</dbReference>